<dbReference type="PANTHER" id="PTHR46847">
    <property type="entry name" value="D-ALLOSE-BINDING PERIPLASMIC PROTEIN-RELATED"/>
    <property type="match status" value="1"/>
</dbReference>
<dbReference type="GO" id="GO:0030246">
    <property type="term" value="F:carbohydrate binding"/>
    <property type="evidence" value="ECO:0007669"/>
    <property type="project" value="UniProtKB-ARBA"/>
</dbReference>
<feature type="domain" description="Periplasmic binding protein" evidence="6">
    <location>
        <begin position="90"/>
        <end position="347"/>
    </location>
</feature>
<evidence type="ECO:0000256" key="1">
    <source>
        <dbReference type="ARBA" id="ARBA00004196"/>
    </source>
</evidence>
<dbReference type="OrthoDB" id="9769193at2"/>
<keyword evidence="8" id="KW-1185">Reference proteome</keyword>
<dbReference type="InterPro" id="IPR025997">
    <property type="entry name" value="SBP_2_dom"/>
</dbReference>
<dbReference type="AlphaFoldDB" id="A0A4V6HRN0"/>
<dbReference type="PANTHER" id="PTHR46847:SF1">
    <property type="entry name" value="D-ALLOSE-BINDING PERIPLASMIC PROTEIN-RELATED"/>
    <property type="match status" value="1"/>
</dbReference>
<dbReference type="GO" id="GO:0030313">
    <property type="term" value="C:cell envelope"/>
    <property type="evidence" value="ECO:0007669"/>
    <property type="project" value="UniProtKB-SubCell"/>
</dbReference>
<dbReference type="Pfam" id="PF13407">
    <property type="entry name" value="Peripla_BP_4"/>
    <property type="match status" value="1"/>
</dbReference>
<evidence type="ECO:0000256" key="5">
    <source>
        <dbReference type="SAM" id="SignalP"/>
    </source>
</evidence>
<gene>
    <name evidence="7" type="primary">rbsB_10</name>
    <name evidence="7" type="ORF">DSM106044_03489</name>
</gene>
<dbReference type="Proteomes" id="UP000306509">
    <property type="component" value="Unassembled WGS sequence"/>
</dbReference>
<evidence type="ECO:0000313" key="7">
    <source>
        <dbReference type="EMBL" id="TLC99697.1"/>
    </source>
</evidence>
<dbReference type="InterPro" id="IPR028082">
    <property type="entry name" value="Peripla_BP_I"/>
</dbReference>
<evidence type="ECO:0000256" key="4">
    <source>
        <dbReference type="SAM" id="MobiDB-lite"/>
    </source>
</evidence>
<dbReference type="PROSITE" id="PS51257">
    <property type="entry name" value="PROKAR_LIPOPROTEIN"/>
    <property type="match status" value="1"/>
</dbReference>
<dbReference type="STRING" id="180332.GCA_000797495_00589"/>
<dbReference type="RefSeq" id="WP_070040915.1">
    <property type="nucleotide sequence ID" value="NZ_CABMJZ010000037.1"/>
</dbReference>
<evidence type="ECO:0000313" key="8">
    <source>
        <dbReference type="Proteomes" id="UP000306509"/>
    </source>
</evidence>
<dbReference type="Gene3D" id="3.40.50.2300">
    <property type="match status" value="2"/>
</dbReference>
<comment type="caution">
    <text evidence="7">The sequence shown here is derived from an EMBL/GenBank/DDBJ whole genome shotgun (WGS) entry which is preliminary data.</text>
</comment>
<keyword evidence="3 5" id="KW-0732">Signal</keyword>
<dbReference type="CDD" id="cd06316">
    <property type="entry name" value="PBP1_ABC_sugar_binding-like"/>
    <property type="match status" value="1"/>
</dbReference>
<accession>A0A4V6HRN0</accession>
<feature type="signal peptide" evidence="5">
    <location>
        <begin position="1"/>
        <end position="19"/>
    </location>
</feature>
<comment type="subcellular location">
    <subcellularLocation>
        <location evidence="1">Cell envelope</location>
    </subcellularLocation>
</comment>
<evidence type="ECO:0000256" key="3">
    <source>
        <dbReference type="ARBA" id="ARBA00022729"/>
    </source>
</evidence>
<dbReference type="SUPFAM" id="SSF53822">
    <property type="entry name" value="Periplasmic binding protein-like I"/>
    <property type="match status" value="1"/>
</dbReference>
<organism evidence="7 8">
    <name type="scientific">Robinsoniella peoriensis</name>
    <dbReference type="NCBI Taxonomy" id="180332"/>
    <lineage>
        <taxon>Bacteria</taxon>
        <taxon>Bacillati</taxon>
        <taxon>Bacillota</taxon>
        <taxon>Clostridia</taxon>
        <taxon>Lachnospirales</taxon>
        <taxon>Lachnospiraceae</taxon>
        <taxon>Robinsoniella</taxon>
    </lineage>
</organism>
<comment type="similarity">
    <text evidence="2">Belongs to the bacterial solute-binding protein 2 family.</text>
</comment>
<sequence precursor="true">MKKKILSVLLSAVMVCSLAACSTTTDTVTTTEGNKETAAGTSIQSEDNKTAAAGEILSTGPNGESATPASELTLTEEEIAKVKEGKYTAAISFHYGGNDWSTSQLKGLTERFAELGIEIVATTDANFSAEQQVADIETIMAKSPDVLVSIPTDATATADAFQRVADAGTKLVFMDNVPKGFKAGENYVGSVSADNYGNGVIAADLIGEALNGEGKIGVVYYDVDFFVTNQRLEAFEKTMKEKYPNIEIVSKMGFQDENGCDAVADAMLTQNPDIQAIFAHWDIPCEGVLSALRAAGRDDILLATIDLGNNVAKEIAAGKILGLGAQLPYDQGVAEANMAAYALLGKEVPAYVAVPAKRVDHSNILQAYEDVYHVPAPDFLKDAYKE</sequence>
<proteinExistence type="inferred from homology"/>
<feature type="region of interest" description="Disordered" evidence="4">
    <location>
        <begin position="26"/>
        <end position="49"/>
    </location>
</feature>
<evidence type="ECO:0000259" key="6">
    <source>
        <dbReference type="Pfam" id="PF13407"/>
    </source>
</evidence>
<evidence type="ECO:0000256" key="2">
    <source>
        <dbReference type="ARBA" id="ARBA00007639"/>
    </source>
</evidence>
<name>A0A4V6HRN0_9FIRM</name>
<feature type="chain" id="PRO_5020315742" evidence="5">
    <location>
        <begin position="20"/>
        <end position="386"/>
    </location>
</feature>
<protein>
    <submittedName>
        <fullName evidence="7">D-ribose-binding periplasmic protein</fullName>
    </submittedName>
</protein>
<reference evidence="7 8" key="1">
    <citation type="journal article" date="2019" name="Anaerobe">
        <title>Detection of Robinsoniella peoriensis in multiple bone samples of a trauma patient.</title>
        <authorList>
            <person name="Schrottner P."/>
            <person name="Hartwich K."/>
            <person name="Bunk B."/>
            <person name="Schober I."/>
            <person name="Helbig S."/>
            <person name="Rudolph W.W."/>
            <person name="Gunzer F."/>
        </authorList>
    </citation>
    <scope>NUCLEOTIDE SEQUENCE [LARGE SCALE GENOMIC DNA]</scope>
    <source>
        <strain evidence="7 8">DSM 106044</strain>
    </source>
</reference>
<dbReference type="EMBL" id="QGQD01000067">
    <property type="protein sequence ID" value="TLC99697.1"/>
    <property type="molecule type" value="Genomic_DNA"/>
</dbReference>